<dbReference type="GO" id="GO:0071972">
    <property type="term" value="F:peptidoglycan L,D-transpeptidase activity"/>
    <property type="evidence" value="ECO:0007669"/>
    <property type="project" value="TreeGrafter"/>
</dbReference>
<dbReference type="Gene3D" id="3.90.1310.10">
    <property type="entry name" value="Penicillin-binding protein 2a (Domain 2)"/>
    <property type="match status" value="1"/>
</dbReference>
<dbReference type="InterPro" id="IPR050515">
    <property type="entry name" value="Beta-lactam/transpept"/>
</dbReference>
<keyword evidence="7" id="KW-0812">Transmembrane</keyword>
<keyword evidence="10" id="KW-0573">Peptidoglycan synthesis</keyword>
<dbReference type="InterPro" id="IPR036138">
    <property type="entry name" value="PBP_dimer_sf"/>
</dbReference>
<evidence type="ECO:0000256" key="6">
    <source>
        <dbReference type="ARBA" id="ARBA00022670"/>
    </source>
</evidence>
<evidence type="ECO:0000256" key="7">
    <source>
        <dbReference type="ARBA" id="ARBA00022692"/>
    </source>
</evidence>
<name>A0A837J8S8_9BACT</name>
<evidence type="ECO:0000259" key="15">
    <source>
        <dbReference type="Pfam" id="PF03717"/>
    </source>
</evidence>
<keyword evidence="6" id="KW-0645">Protease</keyword>
<dbReference type="GO" id="GO:0071555">
    <property type="term" value="P:cell wall organization"/>
    <property type="evidence" value="ECO:0007669"/>
    <property type="project" value="UniProtKB-KW"/>
</dbReference>
<evidence type="ECO:0000313" key="16">
    <source>
        <dbReference type="EMBL" id="KLE03033.1"/>
    </source>
</evidence>
<evidence type="ECO:0000256" key="2">
    <source>
        <dbReference type="ARBA" id="ARBA00004236"/>
    </source>
</evidence>
<dbReference type="InterPro" id="IPR005311">
    <property type="entry name" value="PBP_dimer"/>
</dbReference>
<accession>A0A837J8S8</accession>
<dbReference type="FunFam" id="3.40.710.10:FF:000024">
    <property type="entry name" value="Penicillin-binding protein 2"/>
    <property type="match status" value="1"/>
</dbReference>
<evidence type="ECO:0000256" key="9">
    <source>
        <dbReference type="ARBA" id="ARBA00022960"/>
    </source>
</evidence>
<dbReference type="SUPFAM" id="SSF56519">
    <property type="entry name" value="Penicillin binding protein dimerisation domain"/>
    <property type="match status" value="1"/>
</dbReference>
<dbReference type="Gene3D" id="3.30.1390.30">
    <property type="entry name" value="Penicillin-binding protein 2a, domain 3"/>
    <property type="match status" value="1"/>
</dbReference>
<dbReference type="InterPro" id="IPR012338">
    <property type="entry name" value="Beta-lactam/transpept-like"/>
</dbReference>
<dbReference type="SUPFAM" id="SSF56601">
    <property type="entry name" value="beta-lactamase/transpeptidase-like"/>
    <property type="match status" value="1"/>
</dbReference>
<sequence length="591" mass="67135">MRLNIVYIIILAIAFTLLSRVYFLSIKSNTYYDELSKNNYIKRMYKVPVRGIIEDRNGEPLALNKIGFSISIKPHLRSLKYQEKLESIVDVIVKHFPQYDKNKLLKEYKRNDSAYNHEFIEIIDFIPYEEFFPKYTILASNEDLKIEPSSKRFYPYNETAAHIIGYVGKASKLEILNNEIAVHSGIVGKNGLEKFYNSKLQGELGYKDVKVNALNQEIEVLEEKDASTNNNIEISIDIKLQRYLQELFDGKSGSIVVMDARNGEIIAAASFPEYDSNIFARGISQNEWNQMRNDFNHPFTNKIINGLYPPGSVIKMGVALSFLENGIPENFTVNCSGSLPIGNRNFRCWKTTGHGNINFRSAIAESCDDFFYKGSLKLGINKISHTLDKLGFGQLTGIDQINEFMGVNPNKEWKEKKFNKPWYVGETVITSIGQGNMLTTPLQIARYTAFIATGKLPKPHLYKANYEEPKELDIPEKHIDLMRKGMYDVSYGDRGTARRYITSKVPIASKTGTAQVVSIPQSEKVRMKESELEYFQRSHAWITTYGPFKNPKYVVTVVQEHGGGGGSATGGVASKIFDKLYELGYITQDEL</sequence>
<proteinExistence type="predicted"/>
<keyword evidence="9" id="KW-0133">Cell shape</keyword>
<evidence type="ECO:0000256" key="8">
    <source>
        <dbReference type="ARBA" id="ARBA00022801"/>
    </source>
</evidence>
<keyword evidence="12" id="KW-0472">Membrane</keyword>
<dbReference type="InterPro" id="IPR001460">
    <property type="entry name" value="PCN-bd_Tpept"/>
</dbReference>
<dbReference type="GO" id="GO:0009002">
    <property type="term" value="F:serine-type D-Ala-D-Ala carboxypeptidase activity"/>
    <property type="evidence" value="ECO:0007669"/>
    <property type="project" value="InterPro"/>
</dbReference>
<dbReference type="Proteomes" id="UP000035462">
    <property type="component" value="Unassembled WGS sequence"/>
</dbReference>
<evidence type="ECO:0000256" key="4">
    <source>
        <dbReference type="ARBA" id="ARBA00022519"/>
    </source>
</evidence>
<evidence type="ECO:0000256" key="10">
    <source>
        <dbReference type="ARBA" id="ARBA00022984"/>
    </source>
</evidence>
<feature type="domain" description="Penicillin-binding protein dimerisation" evidence="15">
    <location>
        <begin position="48"/>
        <end position="221"/>
    </location>
</feature>
<keyword evidence="5" id="KW-0121">Carboxypeptidase</keyword>
<dbReference type="GO" id="GO:0008360">
    <property type="term" value="P:regulation of cell shape"/>
    <property type="evidence" value="ECO:0007669"/>
    <property type="project" value="UniProtKB-KW"/>
</dbReference>
<dbReference type="Pfam" id="PF00905">
    <property type="entry name" value="Transpeptidase"/>
    <property type="match status" value="1"/>
</dbReference>
<keyword evidence="13" id="KW-0961">Cell wall biogenesis/degradation</keyword>
<keyword evidence="3" id="KW-1003">Cell membrane</keyword>
<dbReference type="Gene3D" id="3.40.710.10">
    <property type="entry name" value="DD-peptidase/beta-lactamase superfamily"/>
    <property type="match status" value="1"/>
</dbReference>
<dbReference type="AlphaFoldDB" id="A0A837J8S8"/>
<dbReference type="GO" id="GO:0008658">
    <property type="term" value="F:penicillin binding"/>
    <property type="evidence" value="ECO:0007669"/>
    <property type="project" value="InterPro"/>
</dbReference>
<evidence type="ECO:0000256" key="13">
    <source>
        <dbReference type="ARBA" id="ARBA00023316"/>
    </source>
</evidence>
<evidence type="ECO:0000256" key="3">
    <source>
        <dbReference type="ARBA" id="ARBA00022475"/>
    </source>
</evidence>
<evidence type="ECO:0000256" key="1">
    <source>
        <dbReference type="ARBA" id="ARBA00004167"/>
    </source>
</evidence>
<keyword evidence="4" id="KW-0997">Cell inner membrane</keyword>
<dbReference type="PANTHER" id="PTHR30627">
    <property type="entry name" value="PEPTIDOGLYCAN D,D-TRANSPEPTIDASE"/>
    <property type="match status" value="1"/>
</dbReference>
<evidence type="ECO:0000256" key="11">
    <source>
        <dbReference type="ARBA" id="ARBA00022989"/>
    </source>
</evidence>
<dbReference type="Pfam" id="PF03717">
    <property type="entry name" value="PBP_dimer"/>
    <property type="match status" value="1"/>
</dbReference>
<dbReference type="EMBL" id="JAIT01000061">
    <property type="protein sequence ID" value="KLE03033.1"/>
    <property type="molecule type" value="Genomic_DNA"/>
</dbReference>
<protein>
    <submittedName>
        <fullName evidence="16">Penicillin-binding protein 2</fullName>
    </submittedName>
</protein>
<dbReference type="InterPro" id="IPR017790">
    <property type="entry name" value="Penicillin-binding_protein_2"/>
</dbReference>
<feature type="domain" description="Penicillin-binding protein transpeptidase" evidence="14">
    <location>
        <begin position="253"/>
        <end position="581"/>
    </location>
</feature>
<keyword evidence="8" id="KW-0378">Hydrolase</keyword>
<evidence type="ECO:0000256" key="12">
    <source>
        <dbReference type="ARBA" id="ARBA00023136"/>
    </source>
</evidence>
<dbReference type="PANTHER" id="PTHR30627:SF2">
    <property type="entry name" value="PEPTIDOGLYCAN D,D-TRANSPEPTIDASE MRDA"/>
    <property type="match status" value="1"/>
</dbReference>
<evidence type="ECO:0000256" key="5">
    <source>
        <dbReference type="ARBA" id="ARBA00022645"/>
    </source>
</evidence>
<evidence type="ECO:0000259" key="14">
    <source>
        <dbReference type="Pfam" id="PF00905"/>
    </source>
</evidence>
<dbReference type="GO" id="GO:0005886">
    <property type="term" value="C:plasma membrane"/>
    <property type="evidence" value="ECO:0007669"/>
    <property type="project" value="UniProtKB-SubCell"/>
</dbReference>
<comment type="caution">
    <text evidence="16">The sequence shown here is derived from an EMBL/GenBank/DDBJ whole genome shotgun (WGS) entry which is preliminary data.</text>
</comment>
<evidence type="ECO:0000313" key="17">
    <source>
        <dbReference type="Proteomes" id="UP000035462"/>
    </source>
</evidence>
<gene>
    <name evidence="16" type="ORF">AF77_10865</name>
</gene>
<dbReference type="NCBIfam" id="TIGR03423">
    <property type="entry name" value="pbp2_mrdA"/>
    <property type="match status" value="1"/>
</dbReference>
<organism evidence="16 17">
    <name type="scientific">Aliarcobacter butzleri L352</name>
    <dbReference type="NCBI Taxonomy" id="1447260"/>
    <lineage>
        <taxon>Bacteria</taxon>
        <taxon>Pseudomonadati</taxon>
        <taxon>Campylobacterota</taxon>
        <taxon>Epsilonproteobacteria</taxon>
        <taxon>Campylobacterales</taxon>
        <taxon>Arcobacteraceae</taxon>
        <taxon>Aliarcobacter</taxon>
    </lineage>
</organism>
<keyword evidence="11" id="KW-1133">Transmembrane helix</keyword>
<comment type="subcellular location">
    <subcellularLocation>
        <location evidence="2">Cell membrane</location>
    </subcellularLocation>
    <subcellularLocation>
        <location evidence="1">Membrane</location>
        <topology evidence="1">Single-pass membrane protein</topology>
    </subcellularLocation>
</comment>
<dbReference type="GO" id="GO:0006508">
    <property type="term" value="P:proteolysis"/>
    <property type="evidence" value="ECO:0007669"/>
    <property type="project" value="UniProtKB-KW"/>
</dbReference>
<reference evidence="16 17" key="1">
    <citation type="submission" date="2014-01" db="EMBL/GenBank/DDBJ databases">
        <title>Development of a Comparative Genomic Fingerprinting Assay for High Resolution Genotyping of Arcobacter butzleri.</title>
        <authorList>
            <person name="Webb A.L."/>
            <person name="Inglis G.D."/>
            <person name="Kruczkiewicz P."/>
            <person name="Selinger L.B."/>
            <person name="Taboada E.N."/>
        </authorList>
    </citation>
    <scope>NUCLEOTIDE SEQUENCE [LARGE SCALE GENOMIC DNA]</scope>
    <source>
        <strain evidence="16 17">L352</strain>
    </source>
</reference>
<dbReference type="GO" id="GO:0009252">
    <property type="term" value="P:peptidoglycan biosynthetic process"/>
    <property type="evidence" value="ECO:0007669"/>
    <property type="project" value="UniProtKB-KW"/>
</dbReference>